<dbReference type="GO" id="GO:0030968">
    <property type="term" value="P:endoplasmic reticulum unfolded protein response"/>
    <property type="evidence" value="ECO:0007669"/>
    <property type="project" value="TreeGrafter"/>
</dbReference>
<dbReference type="SMART" id="SM00213">
    <property type="entry name" value="UBQ"/>
    <property type="match status" value="1"/>
</dbReference>
<dbReference type="Proteomes" id="UP000532908">
    <property type="component" value="Unassembled WGS sequence"/>
</dbReference>
<keyword evidence="3 7" id="KW-1133">Transmembrane helix</keyword>
<proteinExistence type="predicted"/>
<dbReference type="GO" id="GO:0044325">
    <property type="term" value="F:transmembrane transporter binding"/>
    <property type="evidence" value="ECO:0007669"/>
    <property type="project" value="TreeGrafter"/>
</dbReference>
<dbReference type="CDD" id="cd17118">
    <property type="entry name" value="Ubl_HERP1"/>
    <property type="match status" value="1"/>
</dbReference>
<dbReference type="AlphaFoldDB" id="A0A7K9FA10"/>
<dbReference type="Gene3D" id="3.10.20.90">
    <property type="entry name" value="Phosphatidylinositol 3-kinase Catalytic Subunit, Chain A, domain 1"/>
    <property type="match status" value="1"/>
</dbReference>
<reference evidence="9 10" key="1">
    <citation type="submission" date="2019-09" db="EMBL/GenBank/DDBJ databases">
        <title>Bird 10,000 Genomes (B10K) Project - Family phase.</title>
        <authorList>
            <person name="Zhang G."/>
        </authorList>
    </citation>
    <scope>NUCLEOTIDE SEQUENCE [LARGE SCALE GENOMIC DNA]</scope>
    <source>
        <strain evidence="9">B10K-DU-001-20</strain>
        <tissue evidence="9">Muscle</tissue>
    </source>
</reference>
<protein>
    <submittedName>
        <fullName evidence="9">HERP1 protein</fullName>
    </submittedName>
</protein>
<evidence type="ECO:0000256" key="7">
    <source>
        <dbReference type="SAM" id="Phobius"/>
    </source>
</evidence>
<name>A0A7K9FA10_STEPR</name>
<dbReference type="GO" id="GO:0005789">
    <property type="term" value="C:endoplasmic reticulum membrane"/>
    <property type="evidence" value="ECO:0007669"/>
    <property type="project" value="TreeGrafter"/>
</dbReference>
<dbReference type="FunFam" id="3.10.20.90:FF:000046">
    <property type="entry name" value="Homocysteine-responsive endoplasmic reticulum-resident ubiquitin-like domain member 2 protein"/>
    <property type="match status" value="1"/>
</dbReference>
<dbReference type="GO" id="GO:0006511">
    <property type="term" value="P:ubiquitin-dependent protein catabolic process"/>
    <property type="evidence" value="ECO:0007669"/>
    <property type="project" value="TreeGrafter"/>
</dbReference>
<keyword evidence="4 7" id="KW-0472">Membrane</keyword>
<comment type="subcellular location">
    <subcellularLocation>
        <location evidence="1">Membrane</location>
    </subcellularLocation>
</comment>
<feature type="non-terminal residue" evidence="9">
    <location>
        <position position="376"/>
    </location>
</feature>
<dbReference type="PANTHER" id="PTHR12943:SF7">
    <property type="entry name" value="HOMOCYSTEINE-RESPONSIVE ENDOPLASMIC RETICULUM-RESIDENT UBIQUITIN-LIKE DOMAIN MEMBER 1 PROTEIN"/>
    <property type="match status" value="1"/>
</dbReference>
<dbReference type="InterPro" id="IPR000626">
    <property type="entry name" value="Ubiquitin-like_dom"/>
</dbReference>
<evidence type="ECO:0000313" key="9">
    <source>
        <dbReference type="EMBL" id="NXG85912.1"/>
    </source>
</evidence>
<feature type="non-terminal residue" evidence="9">
    <location>
        <position position="1"/>
    </location>
</feature>
<evidence type="ECO:0000256" key="1">
    <source>
        <dbReference type="ARBA" id="ARBA00004370"/>
    </source>
</evidence>
<keyword evidence="2 7" id="KW-0812">Transmembrane</keyword>
<evidence type="ECO:0000256" key="2">
    <source>
        <dbReference type="ARBA" id="ARBA00022692"/>
    </source>
</evidence>
<evidence type="ECO:0000256" key="6">
    <source>
        <dbReference type="SAM" id="MobiDB-lite"/>
    </source>
</evidence>
<evidence type="ECO:0000313" key="10">
    <source>
        <dbReference type="Proteomes" id="UP000532908"/>
    </source>
</evidence>
<feature type="compositionally biased region" description="Low complexity" evidence="6">
    <location>
        <begin position="205"/>
        <end position="218"/>
    </location>
</feature>
<comment type="caution">
    <text evidence="9">The sequence shown here is derived from an EMBL/GenBank/DDBJ whole genome shotgun (WGS) entry which is preliminary data.</text>
</comment>
<evidence type="ECO:0000259" key="8">
    <source>
        <dbReference type="PROSITE" id="PS50053"/>
    </source>
</evidence>
<feature type="region of interest" description="Disordered" evidence="6">
    <location>
        <begin position="302"/>
        <end position="337"/>
    </location>
</feature>
<evidence type="ECO:0000256" key="5">
    <source>
        <dbReference type="ARBA" id="ARBA00023230"/>
    </source>
</evidence>
<feature type="region of interest" description="Disordered" evidence="6">
    <location>
        <begin position="179"/>
        <end position="218"/>
    </location>
</feature>
<sequence>EPLSLLVRSPTQRHPDLPLSADPAWTVRRLKAELRRLVPGAPPEEDQKLIYSGKLLLDHHYLRELLPKHGELHALHLVYNFKTANVQETNAECNSLVSSSYVFITRWDLATCIKINKGVDLVKVKSDVKLETTRHPFQSVASGFSAYTTYSMLQMSWLQQIYARQYYMQYLASTAAPADPSHAQHSQEIPVAPVTPPAPLPDPFPAQNQPGNQNAAAQVNAAANQNLRMNAQGGPLMEEEEEGGNRDWLDWLYSATLFYVFVNIVYFYSSVSRFLLVMGGTVLMYLHHVGWLPFRRRPVQPFPGNAPPQAAVNQDQNNNLQGRNAGRADESEGSPDEGQVLQELQQVNPSLMSTAWVFFKTFFASLLPEGPGVTRN</sequence>
<dbReference type="EMBL" id="VWZL01002101">
    <property type="protein sequence ID" value="NXG85912.1"/>
    <property type="molecule type" value="Genomic_DNA"/>
</dbReference>
<organism evidence="9 10">
    <name type="scientific">Stercorarius parasiticus</name>
    <name type="common">Parasitic jaeger</name>
    <name type="synonym">Arctic skua</name>
    <dbReference type="NCBI Taxonomy" id="54059"/>
    <lineage>
        <taxon>Eukaryota</taxon>
        <taxon>Metazoa</taxon>
        <taxon>Chordata</taxon>
        <taxon>Craniata</taxon>
        <taxon>Vertebrata</taxon>
        <taxon>Euteleostomi</taxon>
        <taxon>Archelosauria</taxon>
        <taxon>Archosauria</taxon>
        <taxon>Dinosauria</taxon>
        <taxon>Saurischia</taxon>
        <taxon>Theropoda</taxon>
        <taxon>Coelurosauria</taxon>
        <taxon>Aves</taxon>
        <taxon>Neognathae</taxon>
        <taxon>Neoaves</taxon>
        <taxon>Charadriiformes</taxon>
        <taxon>Stercorariidae</taxon>
        <taxon>Stercorarius</taxon>
    </lineage>
</organism>
<dbReference type="GO" id="GO:0032469">
    <property type="term" value="P:endoplasmic reticulum calcium ion homeostasis"/>
    <property type="evidence" value="ECO:0007669"/>
    <property type="project" value="TreeGrafter"/>
</dbReference>
<keyword evidence="10" id="KW-1185">Reference proteome</keyword>
<dbReference type="SUPFAM" id="SSF54236">
    <property type="entry name" value="Ubiquitin-like"/>
    <property type="match status" value="1"/>
</dbReference>
<feature type="domain" description="Ubiquitin-like" evidence="8">
    <location>
        <begin position="3"/>
        <end position="65"/>
    </location>
</feature>
<feature type="compositionally biased region" description="Polar residues" evidence="6">
    <location>
        <begin position="311"/>
        <end position="322"/>
    </location>
</feature>
<dbReference type="PANTHER" id="PTHR12943">
    <property type="entry name" value="HOMOCYSTEINE-RESPONSIVE ENDOPLASMIC RETICULUM-RESIDENT UNIQUITIN-LIKE DOMAIN HERPUD PROTEIN FAMILY MEMBER"/>
    <property type="match status" value="1"/>
</dbReference>
<evidence type="ECO:0000256" key="3">
    <source>
        <dbReference type="ARBA" id="ARBA00022989"/>
    </source>
</evidence>
<dbReference type="GO" id="GO:1902236">
    <property type="term" value="P:negative regulation of endoplasmic reticulum stress-induced intrinsic apoptotic signaling pathway"/>
    <property type="evidence" value="ECO:0007669"/>
    <property type="project" value="TreeGrafter"/>
</dbReference>
<dbReference type="PROSITE" id="PS50053">
    <property type="entry name" value="UBIQUITIN_2"/>
    <property type="match status" value="1"/>
</dbReference>
<feature type="transmembrane region" description="Helical" evidence="7">
    <location>
        <begin position="251"/>
        <end position="268"/>
    </location>
</feature>
<evidence type="ECO:0000256" key="4">
    <source>
        <dbReference type="ARBA" id="ARBA00023136"/>
    </source>
</evidence>
<gene>
    <name evidence="9" type="primary">Herpud1</name>
    <name evidence="9" type="ORF">STEPAR_R08613</name>
</gene>
<dbReference type="GO" id="GO:1904292">
    <property type="term" value="P:regulation of ERAD pathway"/>
    <property type="evidence" value="ECO:0007669"/>
    <property type="project" value="TreeGrafter"/>
</dbReference>
<dbReference type="Pfam" id="PF00240">
    <property type="entry name" value="ubiquitin"/>
    <property type="match status" value="1"/>
</dbReference>
<keyword evidence="5" id="KW-0834">Unfolded protein response</keyword>
<dbReference type="InterPro" id="IPR039751">
    <property type="entry name" value="HERPUD1/2"/>
</dbReference>
<accession>A0A7K9FA10</accession>
<dbReference type="InterPro" id="IPR029071">
    <property type="entry name" value="Ubiquitin-like_domsf"/>
</dbReference>
<feature type="compositionally biased region" description="Pro residues" evidence="6">
    <location>
        <begin position="193"/>
        <end position="204"/>
    </location>
</feature>